<dbReference type="AlphaFoldDB" id="A0A382DG59"/>
<evidence type="ECO:0000313" key="3">
    <source>
        <dbReference type="EMBL" id="SVB36607.1"/>
    </source>
</evidence>
<dbReference type="Pfam" id="PF13501">
    <property type="entry name" value="SoxY"/>
    <property type="match status" value="1"/>
</dbReference>
<dbReference type="EMBL" id="UINC01038908">
    <property type="protein sequence ID" value="SVB36607.1"/>
    <property type="molecule type" value="Genomic_DNA"/>
</dbReference>
<dbReference type="InterPro" id="IPR032711">
    <property type="entry name" value="SoxY"/>
</dbReference>
<dbReference type="InterPro" id="IPR014880">
    <property type="entry name" value="SoxZ_dom"/>
</dbReference>
<dbReference type="Pfam" id="PF08770">
    <property type="entry name" value="SoxZ"/>
    <property type="match status" value="1"/>
</dbReference>
<organism evidence="3">
    <name type="scientific">marine metagenome</name>
    <dbReference type="NCBI Taxonomy" id="408172"/>
    <lineage>
        <taxon>unclassified sequences</taxon>
        <taxon>metagenomes</taxon>
        <taxon>ecological metagenomes</taxon>
    </lineage>
</organism>
<dbReference type="SUPFAM" id="SSF81296">
    <property type="entry name" value="E set domains"/>
    <property type="match status" value="1"/>
</dbReference>
<sequence length="282" mass="31439">MLIYCAQLNAGPFSDFKAPALSDEMTSAPTGKWDTPTSESLEQGKKFLDPTLSENWSQVREEYSITGKVIFDDNVRVIMQDFVEEPHEVSLIVKIPDYLRSIEEFVLLIENNPIQEAIRIYPHRPIEAVGMNVRLEDDSPVRAALKDSSGIWHVGSKMVFVKSPGGCSLPSCDPETQTCETAELGKILISQFNREAGAWRVKTKINHPMDTGFVVADDGDVVPSYYIDQINFSDENGTIAVMETYAALSTNPVIMLDLPSRGQNVRINVRDIKGLHFEATEP</sequence>
<dbReference type="InterPro" id="IPR014756">
    <property type="entry name" value="Ig_E-set"/>
</dbReference>
<protein>
    <recommendedName>
        <fullName evidence="4">Sulphur oxidation protein SoxZ domain-containing protein</fullName>
    </recommendedName>
</protein>
<dbReference type="InterPro" id="IPR013783">
    <property type="entry name" value="Ig-like_fold"/>
</dbReference>
<dbReference type="InterPro" id="IPR038162">
    <property type="entry name" value="SoxY_sf"/>
</dbReference>
<dbReference type="Gene3D" id="2.60.40.2470">
    <property type="entry name" value="SoxY domain"/>
    <property type="match status" value="1"/>
</dbReference>
<accession>A0A382DG59</accession>
<evidence type="ECO:0000259" key="1">
    <source>
        <dbReference type="Pfam" id="PF08770"/>
    </source>
</evidence>
<feature type="domain" description="Ig-like SoxY" evidence="2">
    <location>
        <begin position="70"/>
        <end position="167"/>
    </location>
</feature>
<name>A0A382DG59_9ZZZZ</name>
<gene>
    <name evidence="3" type="ORF">METZ01_LOCUS189461</name>
</gene>
<dbReference type="Gene3D" id="2.60.40.10">
    <property type="entry name" value="Immunoglobulins"/>
    <property type="match status" value="1"/>
</dbReference>
<feature type="non-terminal residue" evidence="3">
    <location>
        <position position="282"/>
    </location>
</feature>
<proteinExistence type="predicted"/>
<evidence type="ECO:0008006" key="4">
    <source>
        <dbReference type="Google" id="ProtNLM"/>
    </source>
</evidence>
<evidence type="ECO:0000259" key="2">
    <source>
        <dbReference type="Pfam" id="PF13501"/>
    </source>
</evidence>
<reference evidence="3" key="1">
    <citation type="submission" date="2018-05" db="EMBL/GenBank/DDBJ databases">
        <authorList>
            <person name="Lanie J.A."/>
            <person name="Ng W.-L."/>
            <person name="Kazmierczak K.M."/>
            <person name="Andrzejewski T.M."/>
            <person name="Davidsen T.M."/>
            <person name="Wayne K.J."/>
            <person name="Tettelin H."/>
            <person name="Glass J.I."/>
            <person name="Rusch D."/>
            <person name="Podicherti R."/>
            <person name="Tsui H.-C.T."/>
            <person name="Winkler M.E."/>
        </authorList>
    </citation>
    <scope>NUCLEOTIDE SEQUENCE</scope>
</reference>
<feature type="domain" description="Sulphur oxidation protein SoxZ" evidence="1">
    <location>
        <begin position="197"/>
        <end position="280"/>
    </location>
</feature>